<proteinExistence type="predicted"/>
<sequence length="97" mass="11228">MPYCHEFAVFSVSKENQQRVIELSELLFAEMNNENAVLISHNILLKTDNDEEICWQLVWLNEAVVEENAKKWPSFPSSAELESLVGARLYYGYFLAI</sequence>
<evidence type="ECO:0000313" key="1">
    <source>
        <dbReference type="EMBL" id="TWX62526.1"/>
    </source>
</evidence>
<keyword evidence="3" id="KW-1185">Reference proteome</keyword>
<name>A0A5C6Q7X3_9GAMM</name>
<evidence type="ECO:0000313" key="2">
    <source>
        <dbReference type="EMBL" id="TWX65085.1"/>
    </source>
</evidence>
<dbReference type="RefSeq" id="WP_146797461.1">
    <property type="nucleotide sequence ID" value="NZ_VOLP01000003.1"/>
</dbReference>
<evidence type="ECO:0000313" key="4">
    <source>
        <dbReference type="Proteomes" id="UP000321917"/>
    </source>
</evidence>
<dbReference type="OrthoDB" id="6215212at2"/>
<dbReference type="EMBL" id="VOLQ01000026">
    <property type="protein sequence ID" value="TWX65085.1"/>
    <property type="molecule type" value="Genomic_DNA"/>
</dbReference>
<evidence type="ECO:0000313" key="3">
    <source>
        <dbReference type="Proteomes" id="UP000321525"/>
    </source>
</evidence>
<comment type="caution">
    <text evidence="2">The sequence shown here is derived from an EMBL/GenBank/DDBJ whole genome shotgun (WGS) entry which is preliminary data.</text>
</comment>
<reference evidence="2 4" key="1">
    <citation type="submission" date="2019-07" db="EMBL/GenBank/DDBJ databases">
        <title>Genomes of sea-ice associated Colwellia species.</title>
        <authorList>
            <person name="Bowman J.P."/>
        </authorList>
    </citation>
    <scope>NUCLEOTIDE SEQUENCE [LARGE SCALE GENOMIC DNA]</scope>
    <source>
        <strain evidence="1 3">ACAM 607</strain>
        <strain evidence="2 4">IC036</strain>
    </source>
</reference>
<organism evidence="2 4">
    <name type="scientific">Colwellia hornerae</name>
    <dbReference type="NCBI Taxonomy" id="89402"/>
    <lineage>
        <taxon>Bacteria</taxon>
        <taxon>Pseudomonadati</taxon>
        <taxon>Pseudomonadota</taxon>
        <taxon>Gammaproteobacteria</taxon>
        <taxon>Alteromonadales</taxon>
        <taxon>Colwelliaceae</taxon>
        <taxon>Colwellia</taxon>
    </lineage>
</organism>
<dbReference type="EMBL" id="VOLR01000002">
    <property type="protein sequence ID" value="TWX62526.1"/>
    <property type="molecule type" value="Genomic_DNA"/>
</dbReference>
<evidence type="ECO:0008006" key="5">
    <source>
        <dbReference type="Google" id="ProtNLM"/>
    </source>
</evidence>
<dbReference type="AlphaFoldDB" id="A0A5C6Q7X3"/>
<gene>
    <name evidence="1" type="ORF">ESZ26_01420</name>
    <name evidence="2" type="ORF">ESZ27_13285</name>
</gene>
<dbReference type="Proteomes" id="UP000321525">
    <property type="component" value="Unassembled WGS sequence"/>
</dbReference>
<dbReference type="Proteomes" id="UP000321917">
    <property type="component" value="Unassembled WGS sequence"/>
</dbReference>
<accession>A0A5C6Q7X3</accession>
<protein>
    <recommendedName>
        <fullName evidence="5">ABM domain-containing protein</fullName>
    </recommendedName>
</protein>